<dbReference type="SUPFAM" id="SSF55729">
    <property type="entry name" value="Acyl-CoA N-acyltransferases (Nat)"/>
    <property type="match status" value="1"/>
</dbReference>
<comment type="similarity">
    <text evidence="6">Belongs to the acetyltransferase family. NAA60 subfamily.</text>
</comment>
<dbReference type="KEGG" id="tva:4755085"/>
<evidence type="ECO:0000256" key="2">
    <source>
        <dbReference type="ARBA" id="ARBA00022679"/>
    </source>
</evidence>
<dbReference type="GO" id="GO:0007064">
    <property type="term" value="P:mitotic sister chromatid cohesion"/>
    <property type="evidence" value="ECO:0000318"/>
    <property type="project" value="GO_Central"/>
</dbReference>
<dbReference type="Proteomes" id="UP000001542">
    <property type="component" value="Unassembled WGS sequence"/>
</dbReference>
<dbReference type="OrthoDB" id="47374at2759"/>
<dbReference type="PROSITE" id="PS51186">
    <property type="entry name" value="GNAT"/>
    <property type="match status" value="1"/>
</dbReference>
<evidence type="ECO:0000313" key="12">
    <source>
        <dbReference type="EMBL" id="EAX97304.1"/>
    </source>
</evidence>
<dbReference type="EMBL" id="DS113721">
    <property type="protein sequence ID" value="EAX97304.1"/>
    <property type="molecule type" value="Genomic_DNA"/>
</dbReference>
<dbReference type="VEuPathDB" id="TrichDB:TVAG_123540"/>
<evidence type="ECO:0000256" key="1">
    <source>
        <dbReference type="ARBA" id="ARBA00013184"/>
    </source>
</evidence>
<keyword evidence="4" id="KW-0156">Chromatin regulator</keyword>
<dbReference type="GO" id="GO:0120518">
    <property type="term" value="F:protein N-terminal-methionine acetyltransferase activity"/>
    <property type="evidence" value="ECO:0007669"/>
    <property type="project" value="UniProtKB-EC"/>
</dbReference>
<dbReference type="PANTHER" id="PTHR14744:SF15">
    <property type="entry name" value="N-ALPHA-ACETYLTRANSFERASE 60"/>
    <property type="match status" value="1"/>
</dbReference>
<gene>
    <name evidence="12" type="ORF">TVAG_123540</name>
</gene>
<evidence type="ECO:0000256" key="9">
    <source>
        <dbReference type="ARBA" id="ARBA00048017"/>
    </source>
</evidence>
<dbReference type="AlphaFoldDB" id="A2FCT0"/>
<keyword evidence="2" id="KW-0808">Transferase</keyword>
<evidence type="ECO:0000256" key="10">
    <source>
        <dbReference type="ARBA" id="ARBA00048848"/>
    </source>
</evidence>
<evidence type="ECO:0000256" key="6">
    <source>
        <dbReference type="ARBA" id="ARBA00025774"/>
    </source>
</evidence>
<dbReference type="FunFam" id="3.40.630.30:FF:000306">
    <property type="entry name" value="Acetyltransferase, GNAT family protein"/>
    <property type="match status" value="1"/>
</dbReference>
<evidence type="ECO:0000256" key="3">
    <source>
        <dbReference type="ARBA" id="ARBA00022829"/>
    </source>
</evidence>
<sequence length="200" mass="23630">MEENQKFLIREMKKADIEEVEKLHIAIFPVRYSKNVFIGFLRPDYLSLVIETEWYGEKRIIGVSTSSRNWASPFSRSRTAYLSTFGILPEFRRHHLGTLLLNATVACLAKYYGCIELSLHMEAANKAAYEFYISNKFIAVQLLPDHYTFNNSYHDAYFMRKPINTIELDRKNTIEYSKEVEYLAHNSQYISWFHRFCLDP</sequence>
<dbReference type="GO" id="GO:0006325">
    <property type="term" value="P:chromatin organization"/>
    <property type="evidence" value="ECO:0007669"/>
    <property type="project" value="UniProtKB-KW"/>
</dbReference>
<dbReference type="VEuPathDB" id="TrichDB:TVAGG3_0516460"/>
<comment type="catalytic activity">
    <reaction evidence="10">
        <text>N-terminal L-methionyl-[transmembrane protein] + acetyl-CoA = N-terminal N(alpha)-acetyl-L-methionyl-[transmembrane protein] + CoA + H(+)</text>
        <dbReference type="Rhea" id="RHEA:50604"/>
        <dbReference type="Rhea" id="RHEA-COMP:12745"/>
        <dbReference type="Rhea" id="RHEA-COMP:12746"/>
        <dbReference type="ChEBI" id="CHEBI:15378"/>
        <dbReference type="ChEBI" id="CHEBI:57287"/>
        <dbReference type="ChEBI" id="CHEBI:57288"/>
        <dbReference type="ChEBI" id="CHEBI:64731"/>
        <dbReference type="ChEBI" id="CHEBI:133414"/>
        <dbReference type="EC" id="2.3.1.259"/>
    </reaction>
</comment>
<name>A2FCT0_TRIV3</name>
<dbReference type="eggNOG" id="ENOG502SBTF">
    <property type="taxonomic scope" value="Eukaryota"/>
</dbReference>
<feature type="domain" description="N-acetyltransferase" evidence="11">
    <location>
        <begin position="7"/>
        <end position="164"/>
    </location>
</feature>
<reference evidence="12" key="2">
    <citation type="journal article" date="2007" name="Science">
        <title>Draft genome sequence of the sexually transmitted pathogen Trichomonas vaginalis.</title>
        <authorList>
            <person name="Carlton J.M."/>
            <person name="Hirt R.P."/>
            <person name="Silva J.C."/>
            <person name="Delcher A.L."/>
            <person name="Schatz M."/>
            <person name="Zhao Q."/>
            <person name="Wortman J.R."/>
            <person name="Bidwell S.L."/>
            <person name="Alsmark U.C.M."/>
            <person name="Besteiro S."/>
            <person name="Sicheritz-Ponten T."/>
            <person name="Noel C.J."/>
            <person name="Dacks J.B."/>
            <person name="Foster P.G."/>
            <person name="Simillion C."/>
            <person name="Van de Peer Y."/>
            <person name="Miranda-Saavedra D."/>
            <person name="Barton G.J."/>
            <person name="Westrop G.D."/>
            <person name="Mueller S."/>
            <person name="Dessi D."/>
            <person name="Fiori P.L."/>
            <person name="Ren Q."/>
            <person name="Paulsen I."/>
            <person name="Zhang H."/>
            <person name="Bastida-Corcuera F.D."/>
            <person name="Simoes-Barbosa A."/>
            <person name="Brown M.T."/>
            <person name="Hayes R.D."/>
            <person name="Mukherjee M."/>
            <person name="Okumura C.Y."/>
            <person name="Schneider R."/>
            <person name="Smith A.J."/>
            <person name="Vanacova S."/>
            <person name="Villalvazo M."/>
            <person name="Haas B.J."/>
            <person name="Pertea M."/>
            <person name="Feldblyum T.V."/>
            <person name="Utterback T.R."/>
            <person name="Shu C.L."/>
            <person name="Osoegawa K."/>
            <person name="de Jong P.J."/>
            <person name="Hrdy I."/>
            <person name="Horvathova L."/>
            <person name="Zubacova Z."/>
            <person name="Dolezal P."/>
            <person name="Malik S.B."/>
            <person name="Logsdon J.M. Jr."/>
            <person name="Henze K."/>
            <person name="Gupta A."/>
            <person name="Wang C.C."/>
            <person name="Dunne R.L."/>
            <person name="Upcroft J.A."/>
            <person name="Upcroft P."/>
            <person name="White O."/>
            <person name="Salzberg S.L."/>
            <person name="Tang P."/>
            <person name="Chiu C.-H."/>
            <person name="Lee Y.-S."/>
            <person name="Embley T.M."/>
            <person name="Coombs G.H."/>
            <person name="Mottram J.C."/>
            <person name="Tachezy J."/>
            <person name="Fraser-Liggett C.M."/>
            <person name="Johnson P.J."/>
        </authorList>
    </citation>
    <scope>NUCLEOTIDE SEQUENCE [LARGE SCALE GENOMIC DNA]</scope>
    <source>
        <strain evidence="12">G3</strain>
    </source>
</reference>
<evidence type="ECO:0000256" key="4">
    <source>
        <dbReference type="ARBA" id="ARBA00022853"/>
    </source>
</evidence>
<accession>A2FCT0</accession>
<evidence type="ECO:0000256" key="5">
    <source>
        <dbReference type="ARBA" id="ARBA00023315"/>
    </source>
</evidence>
<organism evidence="12 13">
    <name type="scientific">Trichomonas vaginalis (strain ATCC PRA-98 / G3)</name>
    <dbReference type="NCBI Taxonomy" id="412133"/>
    <lineage>
        <taxon>Eukaryota</taxon>
        <taxon>Metamonada</taxon>
        <taxon>Parabasalia</taxon>
        <taxon>Trichomonadida</taxon>
        <taxon>Trichomonadidae</taxon>
        <taxon>Trichomonas</taxon>
    </lineage>
</organism>
<protein>
    <recommendedName>
        <fullName evidence="8">N-alpha-acetyltransferase 60</fullName>
        <ecNumber evidence="7">2.3.1.259</ecNumber>
        <ecNumber evidence="1">2.3.1.48</ecNumber>
    </recommendedName>
</protein>
<evidence type="ECO:0000256" key="7">
    <source>
        <dbReference type="ARBA" id="ARBA00026111"/>
    </source>
</evidence>
<dbReference type="GO" id="GO:0007059">
    <property type="term" value="P:chromosome segregation"/>
    <property type="evidence" value="ECO:0007669"/>
    <property type="project" value="UniProtKB-KW"/>
</dbReference>
<dbReference type="RefSeq" id="XP_001310234.1">
    <property type="nucleotide sequence ID" value="XM_001310233.1"/>
</dbReference>
<dbReference type="CDD" id="cd04301">
    <property type="entry name" value="NAT_SF"/>
    <property type="match status" value="1"/>
</dbReference>
<comment type="catalytic activity">
    <reaction evidence="9">
        <text>L-lysyl-[protein] + acetyl-CoA = N(6)-acetyl-L-lysyl-[protein] + CoA + H(+)</text>
        <dbReference type="Rhea" id="RHEA:45948"/>
        <dbReference type="Rhea" id="RHEA-COMP:9752"/>
        <dbReference type="Rhea" id="RHEA-COMP:10731"/>
        <dbReference type="ChEBI" id="CHEBI:15378"/>
        <dbReference type="ChEBI" id="CHEBI:29969"/>
        <dbReference type="ChEBI" id="CHEBI:57287"/>
        <dbReference type="ChEBI" id="CHEBI:57288"/>
        <dbReference type="ChEBI" id="CHEBI:61930"/>
        <dbReference type="EC" id="2.3.1.48"/>
    </reaction>
</comment>
<dbReference type="Gene3D" id="3.40.630.30">
    <property type="match status" value="1"/>
</dbReference>
<reference evidence="12" key="1">
    <citation type="submission" date="2006-10" db="EMBL/GenBank/DDBJ databases">
        <authorList>
            <person name="Amadeo P."/>
            <person name="Zhao Q."/>
            <person name="Wortman J."/>
            <person name="Fraser-Liggett C."/>
            <person name="Carlton J."/>
        </authorList>
    </citation>
    <scope>NUCLEOTIDE SEQUENCE</scope>
    <source>
        <strain evidence="12">G3</strain>
    </source>
</reference>
<keyword evidence="3" id="KW-0159">Chromosome partition</keyword>
<dbReference type="InterPro" id="IPR016181">
    <property type="entry name" value="Acyl_CoA_acyltransferase"/>
</dbReference>
<dbReference type="Pfam" id="PF00583">
    <property type="entry name" value="Acetyltransf_1"/>
    <property type="match status" value="1"/>
</dbReference>
<dbReference type="GO" id="GO:0061733">
    <property type="term" value="F:protein-lysine-acetyltransferase activity"/>
    <property type="evidence" value="ECO:0007669"/>
    <property type="project" value="UniProtKB-EC"/>
</dbReference>
<dbReference type="InterPro" id="IPR000182">
    <property type="entry name" value="GNAT_dom"/>
</dbReference>
<evidence type="ECO:0000259" key="11">
    <source>
        <dbReference type="PROSITE" id="PS51186"/>
    </source>
</evidence>
<dbReference type="PANTHER" id="PTHR14744">
    <property type="entry name" value="N-ALPHA-ACETYLTRANSFERASE 60"/>
    <property type="match status" value="1"/>
</dbReference>
<dbReference type="STRING" id="5722.A2FCT0"/>
<keyword evidence="5" id="KW-0012">Acyltransferase</keyword>
<dbReference type="SMR" id="A2FCT0"/>
<keyword evidence="13" id="KW-1185">Reference proteome</keyword>
<dbReference type="GO" id="GO:0031415">
    <property type="term" value="C:NatA complex"/>
    <property type="evidence" value="ECO:0000318"/>
    <property type="project" value="GO_Central"/>
</dbReference>
<dbReference type="EC" id="2.3.1.48" evidence="1"/>
<proteinExistence type="inferred from homology"/>
<dbReference type="InterPro" id="IPR045141">
    <property type="entry name" value="NAA60-like"/>
</dbReference>
<evidence type="ECO:0000313" key="13">
    <source>
        <dbReference type="Proteomes" id="UP000001542"/>
    </source>
</evidence>
<dbReference type="InParanoid" id="A2FCT0"/>
<dbReference type="EC" id="2.3.1.259" evidence="7"/>
<evidence type="ECO:0000256" key="8">
    <source>
        <dbReference type="ARBA" id="ARBA00026144"/>
    </source>
</evidence>